<evidence type="ECO:0000313" key="3">
    <source>
        <dbReference type="Proteomes" id="UP000477849"/>
    </source>
</evidence>
<dbReference type="RefSeq" id="WP_163901600.1">
    <property type="nucleotide sequence ID" value="NZ_CP048427.1"/>
</dbReference>
<dbReference type="AlphaFoldDB" id="A0A6M1S7A4"/>
<comment type="caution">
    <text evidence="2">The sequence shown here is derived from an EMBL/GenBank/DDBJ whole genome shotgun (WGS) entry which is preliminary data.</text>
</comment>
<dbReference type="PANTHER" id="PTHR45947">
    <property type="entry name" value="SULFOQUINOVOSYL TRANSFERASE SQD2"/>
    <property type="match status" value="1"/>
</dbReference>
<dbReference type="Gene3D" id="3.40.50.2000">
    <property type="entry name" value="Glycogen Phosphorylase B"/>
    <property type="match status" value="2"/>
</dbReference>
<dbReference type="InterPro" id="IPR050194">
    <property type="entry name" value="Glycosyltransferase_grp1"/>
</dbReference>
<dbReference type="EMBL" id="JAAKZH010000009">
    <property type="protein sequence ID" value="NGO66231.1"/>
    <property type="molecule type" value="Genomic_DNA"/>
</dbReference>
<keyword evidence="3" id="KW-1185">Reference proteome</keyword>
<sequence>MAFSSSTAGSIPLGTSGSPLVVQVVRQYPPSRGGLEDVVSNLSRLLLKRGFRVRVVTLDRLFVDPGTTLPAHDVIDGVEVVRIPWKGSSRYPVAPQVFRHIADADLVHVHAIDFFFDALAWTRPFHGKPMVATTHGGFFHTKNYAAIKNVWFKTVTRLSASAYRSVVCCSQSDLDLFSQIAGRRSVLVENGVDNEKFARLSSPVPQRRIITIGRFSVNKRLDRLFDTIYALNKIEPGWALDVVGSVSDHSEADIRNEIARRGLEGQVTLHVGLENAEVRKLIGRASLFASASEYEGFGLVAVEAMSAGLVPVLHTNDAYNALGNRHGGIFLADFARPEEASAVVRKAYQHLSSDPEAVRNAMIDAAATHAWASVADRYAAIYEDALRGRPVRASA</sequence>
<dbReference type="Pfam" id="PF13439">
    <property type="entry name" value="Glyco_transf_4"/>
    <property type="match status" value="1"/>
</dbReference>
<proteinExistence type="predicted"/>
<dbReference type="GO" id="GO:0016757">
    <property type="term" value="F:glycosyltransferase activity"/>
    <property type="evidence" value="ECO:0007669"/>
    <property type="project" value="UniProtKB-ARBA"/>
</dbReference>
<dbReference type="SUPFAM" id="SSF53756">
    <property type="entry name" value="UDP-Glycosyltransferase/glycogen phosphorylase"/>
    <property type="match status" value="1"/>
</dbReference>
<protein>
    <submittedName>
        <fullName evidence="2">Glycosyltransferase family 4 protein</fullName>
    </submittedName>
</protein>
<name>A0A6M1S7A4_9HYPH</name>
<evidence type="ECO:0000313" key="2">
    <source>
        <dbReference type="EMBL" id="NGO66231.1"/>
    </source>
</evidence>
<organism evidence="2 3">
    <name type="scientific">Rhizobium daejeonense</name>
    <dbReference type="NCBI Taxonomy" id="240521"/>
    <lineage>
        <taxon>Bacteria</taxon>
        <taxon>Pseudomonadati</taxon>
        <taxon>Pseudomonadota</taxon>
        <taxon>Alphaproteobacteria</taxon>
        <taxon>Hyphomicrobiales</taxon>
        <taxon>Rhizobiaceae</taxon>
        <taxon>Rhizobium/Agrobacterium group</taxon>
        <taxon>Rhizobium</taxon>
    </lineage>
</organism>
<feature type="domain" description="Glycosyltransferase subfamily 4-like N-terminal" evidence="1">
    <location>
        <begin position="33"/>
        <end position="195"/>
    </location>
</feature>
<reference evidence="2 3" key="1">
    <citation type="submission" date="2020-02" db="EMBL/GenBank/DDBJ databases">
        <title>Genome sequence of the type strain CCBAU10050 of Rhizobium daejeonense.</title>
        <authorList>
            <person name="Gao J."/>
            <person name="Sun J."/>
        </authorList>
    </citation>
    <scope>NUCLEOTIDE SEQUENCE [LARGE SCALE GENOMIC DNA]</scope>
    <source>
        <strain evidence="2 3">CCBAU10050</strain>
    </source>
</reference>
<gene>
    <name evidence="2" type="ORF">G6N76_21445</name>
</gene>
<dbReference type="CDD" id="cd03801">
    <property type="entry name" value="GT4_PimA-like"/>
    <property type="match status" value="1"/>
</dbReference>
<dbReference type="Proteomes" id="UP000477849">
    <property type="component" value="Unassembled WGS sequence"/>
</dbReference>
<dbReference type="InterPro" id="IPR028098">
    <property type="entry name" value="Glyco_trans_4-like_N"/>
</dbReference>
<evidence type="ECO:0000259" key="1">
    <source>
        <dbReference type="Pfam" id="PF13439"/>
    </source>
</evidence>
<keyword evidence="2" id="KW-0808">Transferase</keyword>
<dbReference type="PANTHER" id="PTHR45947:SF3">
    <property type="entry name" value="SULFOQUINOVOSYL TRANSFERASE SQD2"/>
    <property type="match status" value="1"/>
</dbReference>
<accession>A0A6M1S7A4</accession>
<dbReference type="Pfam" id="PF13692">
    <property type="entry name" value="Glyco_trans_1_4"/>
    <property type="match status" value="1"/>
</dbReference>